<keyword evidence="1" id="KW-0175">Coiled coil</keyword>
<feature type="compositionally biased region" description="Polar residues" evidence="2">
    <location>
        <begin position="180"/>
        <end position="198"/>
    </location>
</feature>
<feature type="compositionally biased region" description="Basic and acidic residues" evidence="2">
    <location>
        <begin position="113"/>
        <end position="138"/>
    </location>
</feature>
<evidence type="ECO:0000256" key="2">
    <source>
        <dbReference type="SAM" id="MobiDB-lite"/>
    </source>
</evidence>
<organism evidence="3 4">
    <name type="scientific">Glutinoglossum americanum</name>
    <dbReference type="NCBI Taxonomy" id="1670608"/>
    <lineage>
        <taxon>Eukaryota</taxon>
        <taxon>Fungi</taxon>
        <taxon>Dikarya</taxon>
        <taxon>Ascomycota</taxon>
        <taxon>Pezizomycotina</taxon>
        <taxon>Geoglossomycetes</taxon>
        <taxon>Geoglossales</taxon>
        <taxon>Geoglossaceae</taxon>
        <taxon>Glutinoglossum</taxon>
    </lineage>
</organism>
<proteinExistence type="predicted"/>
<reference evidence="3" key="1">
    <citation type="submission" date="2021-03" db="EMBL/GenBank/DDBJ databases">
        <title>Comparative genomics and phylogenomic investigation of the class Geoglossomycetes provide insights into ecological specialization and systematics.</title>
        <authorList>
            <person name="Melie T."/>
            <person name="Pirro S."/>
            <person name="Miller A.N."/>
            <person name="Quandt A."/>
        </authorList>
    </citation>
    <scope>NUCLEOTIDE SEQUENCE</scope>
    <source>
        <strain evidence="3">GBOQ0MN5Z8</strain>
    </source>
</reference>
<protein>
    <submittedName>
        <fullName evidence="3">Uncharacterized protein</fullName>
    </submittedName>
</protein>
<dbReference type="Proteomes" id="UP000698800">
    <property type="component" value="Unassembled WGS sequence"/>
</dbReference>
<feature type="compositionally biased region" description="Basic and acidic residues" evidence="2">
    <location>
        <begin position="154"/>
        <end position="164"/>
    </location>
</feature>
<accession>A0A9P8L052</accession>
<name>A0A9P8L052_9PEZI</name>
<feature type="coiled-coil region" evidence="1">
    <location>
        <begin position="302"/>
        <end position="329"/>
    </location>
</feature>
<dbReference type="EMBL" id="JAGHQL010000072">
    <property type="protein sequence ID" value="KAH0541640.1"/>
    <property type="molecule type" value="Genomic_DNA"/>
</dbReference>
<dbReference type="AlphaFoldDB" id="A0A9P8L052"/>
<evidence type="ECO:0000256" key="1">
    <source>
        <dbReference type="SAM" id="Coils"/>
    </source>
</evidence>
<keyword evidence="4" id="KW-1185">Reference proteome</keyword>
<evidence type="ECO:0000313" key="4">
    <source>
        <dbReference type="Proteomes" id="UP000698800"/>
    </source>
</evidence>
<evidence type="ECO:0000313" key="3">
    <source>
        <dbReference type="EMBL" id="KAH0541640.1"/>
    </source>
</evidence>
<feature type="compositionally biased region" description="Basic and acidic residues" evidence="2">
    <location>
        <begin position="249"/>
        <end position="259"/>
    </location>
</feature>
<feature type="region of interest" description="Disordered" evidence="2">
    <location>
        <begin position="113"/>
        <end position="267"/>
    </location>
</feature>
<gene>
    <name evidence="3" type="ORF">FGG08_003871</name>
</gene>
<sequence length="440" mass="49284">MSLRKVLIAPDEYNPDDGQVERRDFPNYQLFSDKNVKITASDYRGIPSRVRLTDEIVTLIVKAGIKNSECNFHWDFDFVSDGSLSKRRPNVGPPSLDRKGRIYVFRDYELRGHRPRSDNDRYHHIEKPTARLDARKLTGETSSESGSDDTAPVKQEESPKDQKGGAKTASKRKTLDGRSSLGQSSLVKKQRQSAQTPLRATRDETPTGGESESDHRSKKSHTKSARLDQRKAGLSTPDRGRAIQPAQVQDRESDRERGRNPFGVGWARRAKGSDGEFLAGFGSLASRCDQGGTPSGVGKPSYNDLLNRIKTLEKQNQILEKQTRTALRASAESYAISAGYFAELKSVFEHAEKLSREQKGLVVSLRDMGKTIVDTDLVLEHAETFVEAANDRVRKLDETLRGVGLEADWERLRAEALDMNKASRKDSTNGRVSAFDWAWF</sequence>
<comment type="caution">
    <text evidence="3">The sequence shown here is derived from an EMBL/GenBank/DDBJ whole genome shotgun (WGS) entry which is preliminary data.</text>
</comment>